<evidence type="ECO:0000313" key="2">
    <source>
        <dbReference type="Proteomes" id="UP001320706"/>
    </source>
</evidence>
<keyword evidence="2" id="KW-1185">Reference proteome</keyword>
<organism evidence="1 2">
    <name type="scientific">Zalaria obscura</name>
    <dbReference type="NCBI Taxonomy" id="2024903"/>
    <lineage>
        <taxon>Eukaryota</taxon>
        <taxon>Fungi</taxon>
        <taxon>Dikarya</taxon>
        <taxon>Ascomycota</taxon>
        <taxon>Pezizomycotina</taxon>
        <taxon>Dothideomycetes</taxon>
        <taxon>Dothideomycetidae</taxon>
        <taxon>Dothideales</taxon>
        <taxon>Zalariaceae</taxon>
        <taxon>Zalaria</taxon>
    </lineage>
</organism>
<accession>A0ACC3SHH4</accession>
<evidence type="ECO:0000313" key="1">
    <source>
        <dbReference type="EMBL" id="KAK8213553.1"/>
    </source>
</evidence>
<comment type="caution">
    <text evidence="1">The sequence shown here is derived from an EMBL/GenBank/DDBJ whole genome shotgun (WGS) entry which is preliminary data.</text>
</comment>
<name>A0ACC3SHH4_9PEZI</name>
<dbReference type="Proteomes" id="UP001320706">
    <property type="component" value="Unassembled WGS sequence"/>
</dbReference>
<sequence length="137" mass="15209">MSAAQTDVKLWFTPDKQIHNRRKHHRLMNYKPNTHLRSLAMHDHTQTYIGCNTSNLNLDHGDQAHNGPLDRPDTKATSAANISSARACATEHSGLAAYTSKRRLAASRSRNCNSLIVCIALTEGWSCTEAHVSLGCW</sequence>
<dbReference type="EMBL" id="JAMKPW020000011">
    <property type="protein sequence ID" value="KAK8213553.1"/>
    <property type="molecule type" value="Genomic_DNA"/>
</dbReference>
<gene>
    <name evidence="1" type="ORF">M8818_002855</name>
</gene>
<reference evidence="1" key="1">
    <citation type="submission" date="2024-02" db="EMBL/GenBank/DDBJ databases">
        <title>Metagenome Assembled Genome of Zalaria obscura JY119.</title>
        <authorList>
            <person name="Vighnesh L."/>
            <person name="Jagadeeshwari U."/>
            <person name="Venkata Ramana C."/>
            <person name="Sasikala C."/>
        </authorList>
    </citation>
    <scope>NUCLEOTIDE SEQUENCE</scope>
    <source>
        <strain evidence="1">JY119</strain>
    </source>
</reference>
<protein>
    <submittedName>
        <fullName evidence="1">Uncharacterized protein</fullName>
    </submittedName>
</protein>
<proteinExistence type="predicted"/>